<accession>A0ABU5HGA9</accession>
<dbReference type="EMBL" id="JAXIVS010000019">
    <property type="protein sequence ID" value="MDY7232276.1"/>
    <property type="molecule type" value="Genomic_DNA"/>
</dbReference>
<dbReference type="RefSeq" id="WP_321550990.1">
    <property type="nucleotide sequence ID" value="NZ_JAXIVS010000019.1"/>
</dbReference>
<dbReference type="GO" id="GO:0016301">
    <property type="term" value="F:kinase activity"/>
    <property type="evidence" value="ECO:0007669"/>
    <property type="project" value="UniProtKB-KW"/>
</dbReference>
<feature type="domain" description="Protein kinase" evidence="10">
    <location>
        <begin position="41"/>
        <end position="291"/>
    </location>
</feature>
<keyword evidence="4" id="KW-0547">Nucleotide-binding</keyword>
<evidence type="ECO:0000256" key="3">
    <source>
        <dbReference type="ARBA" id="ARBA00022679"/>
    </source>
</evidence>
<dbReference type="SMART" id="SM00220">
    <property type="entry name" value="S_TKc"/>
    <property type="match status" value="1"/>
</dbReference>
<dbReference type="PROSITE" id="PS50011">
    <property type="entry name" value="PROTEIN_KINASE_DOM"/>
    <property type="match status" value="1"/>
</dbReference>
<evidence type="ECO:0000313" key="12">
    <source>
        <dbReference type="Proteomes" id="UP001291309"/>
    </source>
</evidence>
<evidence type="ECO:0000256" key="6">
    <source>
        <dbReference type="ARBA" id="ARBA00022840"/>
    </source>
</evidence>
<reference evidence="11 12" key="1">
    <citation type="submission" date="2023-12" db="EMBL/GenBank/DDBJ databases">
        <title>the genome sequence of Hyalangium sp. s54d21.</title>
        <authorList>
            <person name="Zhang X."/>
        </authorList>
    </citation>
    <scope>NUCLEOTIDE SEQUENCE [LARGE SCALE GENOMIC DNA]</scope>
    <source>
        <strain evidence="12">s54d21</strain>
    </source>
</reference>
<dbReference type="PANTHER" id="PTHR24363:SF0">
    <property type="entry name" value="SERINE_THREONINE KINASE LIKE DOMAIN CONTAINING 1"/>
    <property type="match status" value="1"/>
</dbReference>
<sequence length="546" mass="59268">MREHTRSSPPPQEGQTCAACTSPLQGPRCESCGAPVSPGGFRILRQLAQGPHSRLFLAEREGRRVALKELLFALVPDAERLEGFEREAEFLRQLKHPRIPRLLASFREGSGVHTRLYLAQEFVEGHSLLEELEQHRFSEPEVRRIARQVLEVLVYLHDLSPQVIHRDLKPANLMRRPDGELALVDFGSARDLVRGATHRSTLVGTFGYMPPEQLGGTVDETSDLYALGATLIHLLSRKSPDALLRSGMEIAFEEAVNASAGMKAFLARLTERERSQRFPSARAALEALDALEQKRPVPVSTRPPSSQRQLILVALAAAALTVTGAMTALMFDSEPPMPPPPPPARTLPPKVELPPPPPVLEATPTTPPTPTTPEIPPASRPKPASRSSSVPPEEVAEVITLRPASQSRPFLLPKDVRVAMGREVSLGDTAACGPQPSTAEVEQVELQAEGGGTLEAPRSRLSVDVTLKNRGASGPGCHKAVLRLKDGSGQLLAPETSFENTSTGTVRSRTVSFTFPRTQREVRLEVGTANAPGTAFVLDLVRGTFR</sequence>
<evidence type="ECO:0000256" key="7">
    <source>
        <dbReference type="ARBA" id="ARBA00047899"/>
    </source>
</evidence>
<evidence type="ECO:0000313" key="11">
    <source>
        <dbReference type="EMBL" id="MDY7232276.1"/>
    </source>
</evidence>
<dbReference type="CDD" id="cd14014">
    <property type="entry name" value="STKc_PknB_like"/>
    <property type="match status" value="1"/>
</dbReference>
<dbReference type="EC" id="2.7.11.1" evidence="1"/>
<dbReference type="Gene3D" id="1.10.510.10">
    <property type="entry name" value="Transferase(Phosphotransferase) domain 1"/>
    <property type="match status" value="1"/>
</dbReference>
<feature type="compositionally biased region" description="Low complexity" evidence="9">
    <location>
        <begin position="381"/>
        <end position="392"/>
    </location>
</feature>
<evidence type="ECO:0000256" key="8">
    <source>
        <dbReference type="ARBA" id="ARBA00048679"/>
    </source>
</evidence>
<comment type="catalytic activity">
    <reaction evidence="7">
        <text>L-threonyl-[protein] + ATP = O-phospho-L-threonyl-[protein] + ADP + H(+)</text>
        <dbReference type="Rhea" id="RHEA:46608"/>
        <dbReference type="Rhea" id="RHEA-COMP:11060"/>
        <dbReference type="Rhea" id="RHEA-COMP:11605"/>
        <dbReference type="ChEBI" id="CHEBI:15378"/>
        <dbReference type="ChEBI" id="CHEBI:30013"/>
        <dbReference type="ChEBI" id="CHEBI:30616"/>
        <dbReference type="ChEBI" id="CHEBI:61977"/>
        <dbReference type="ChEBI" id="CHEBI:456216"/>
        <dbReference type="EC" id="2.7.11.1"/>
    </reaction>
</comment>
<dbReference type="Pfam" id="PF00069">
    <property type="entry name" value="Pkinase"/>
    <property type="match status" value="1"/>
</dbReference>
<comment type="caution">
    <text evidence="11">The sequence shown here is derived from an EMBL/GenBank/DDBJ whole genome shotgun (WGS) entry which is preliminary data.</text>
</comment>
<dbReference type="SUPFAM" id="SSF56112">
    <property type="entry name" value="Protein kinase-like (PK-like)"/>
    <property type="match status" value="1"/>
</dbReference>
<gene>
    <name evidence="11" type="ORF">SYV04_38160</name>
</gene>
<proteinExistence type="predicted"/>
<dbReference type="InterPro" id="IPR011009">
    <property type="entry name" value="Kinase-like_dom_sf"/>
</dbReference>
<evidence type="ECO:0000256" key="2">
    <source>
        <dbReference type="ARBA" id="ARBA00022527"/>
    </source>
</evidence>
<evidence type="ECO:0000256" key="4">
    <source>
        <dbReference type="ARBA" id="ARBA00022741"/>
    </source>
</evidence>
<dbReference type="InterPro" id="IPR000719">
    <property type="entry name" value="Prot_kinase_dom"/>
</dbReference>
<evidence type="ECO:0000256" key="9">
    <source>
        <dbReference type="SAM" id="MobiDB-lite"/>
    </source>
</evidence>
<comment type="catalytic activity">
    <reaction evidence="8">
        <text>L-seryl-[protein] + ATP = O-phospho-L-seryl-[protein] + ADP + H(+)</text>
        <dbReference type="Rhea" id="RHEA:17989"/>
        <dbReference type="Rhea" id="RHEA-COMP:9863"/>
        <dbReference type="Rhea" id="RHEA-COMP:11604"/>
        <dbReference type="ChEBI" id="CHEBI:15378"/>
        <dbReference type="ChEBI" id="CHEBI:29999"/>
        <dbReference type="ChEBI" id="CHEBI:30616"/>
        <dbReference type="ChEBI" id="CHEBI:83421"/>
        <dbReference type="ChEBI" id="CHEBI:456216"/>
        <dbReference type="EC" id="2.7.11.1"/>
    </reaction>
</comment>
<evidence type="ECO:0000256" key="5">
    <source>
        <dbReference type="ARBA" id="ARBA00022777"/>
    </source>
</evidence>
<evidence type="ECO:0000259" key="10">
    <source>
        <dbReference type="PROSITE" id="PS50011"/>
    </source>
</evidence>
<keyword evidence="3" id="KW-0808">Transferase</keyword>
<keyword evidence="2" id="KW-0723">Serine/threonine-protein kinase</keyword>
<feature type="compositionally biased region" description="Pro residues" evidence="9">
    <location>
        <begin position="335"/>
        <end position="380"/>
    </location>
</feature>
<dbReference type="PANTHER" id="PTHR24363">
    <property type="entry name" value="SERINE/THREONINE PROTEIN KINASE"/>
    <property type="match status" value="1"/>
</dbReference>
<protein>
    <recommendedName>
        <fullName evidence="1">non-specific serine/threonine protein kinase</fullName>
        <ecNumber evidence="1">2.7.11.1</ecNumber>
    </recommendedName>
</protein>
<evidence type="ECO:0000256" key="1">
    <source>
        <dbReference type="ARBA" id="ARBA00012513"/>
    </source>
</evidence>
<feature type="region of interest" description="Disordered" evidence="9">
    <location>
        <begin position="331"/>
        <end position="395"/>
    </location>
</feature>
<dbReference type="Proteomes" id="UP001291309">
    <property type="component" value="Unassembled WGS sequence"/>
</dbReference>
<name>A0ABU5HGA9_9BACT</name>
<organism evidence="11 12">
    <name type="scientific">Hyalangium rubrum</name>
    <dbReference type="NCBI Taxonomy" id="3103134"/>
    <lineage>
        <taxon>Bacteria</taxon>
        <taxon>Pseudomonadati</taxon>
        <taxon>Myxococcota</taxon>
        <taxon>Myxococcia</taxon>
        <taxon>Myxococcales</taxon>
        <taxon>Cystobacterineae</taxon>
        <taxon>Archangiaceae</taxon>
        <taxon>Hyalangium</taxon>
    </lineage>
</organism>
<keyword evidence="5 11" id="KW-0418">Kinase</keyword>
<keyword evidence="12" id="KW-1185">Reference proteome</keyword>
<keyword evidence="6" id="KW-0067">ATP-binding</keyword>